<dbReference type="InterPro" id="IPR011608">
    <property type="entry name" value="PRD"/>
</dbReference>
<keyword evidence="3" id="KW-0804">Transcription</keyword>
<comment type="caution">
    <text evidence="5">The sequence shown here is derived from an EMBL/GenBank/DDBJ whole genome shotgun (WGS) entry which is preliminary data.</text>
</comment>
<evidence type="ECO:0000313" key="6">
    <source>
        <dbReference type="Proteomes" id="UP001223886"/>
    </source>
</evidence>
<evidence type="ECO:0000256" key="2">
    <source>
        <dbReference type="ARBA" id="ARBA00023015"/>
    </source>
</evidence>
<evidence type="ECO:0000313" key="5">
    <source>
        <dbReference type="EMBL" id="MDP9751118.1"/>
    </source>
</evidence>
<evidence type="ECO:0000256" key="3">
    <source>
        <dbReference type="ARBA" id="ARBA00023163"/>
    </source>
</evidence>
<dbReference type="PROSITE" id="PS51372">
    <property type="entry name" value="PRD_2"/>
    <property type="match status" value="1"/>
</dbReference>
<evidence type="ECO:0000259" key="4">
    <source>
        <dbReference type="PROSITE" id="PS51372"/>
    </source>
</evidence>
<dbReference type="InterPro" id="IPR050661">
    <property type="entry name" value="BglG_antiterminators"/>
</dbReference>
<reference evidence="5 6" key="1">
    <citation type="submission" date="2023-07" db="EMBL/GenBank/DDBJ databases">
        <title>Genomic Encyclopedia of Type Strains, Phase IV (KMG-IV): sequencing the most valuable type-strain genomes for metagenomic binning, comparative biology and taxonomic classification.</title>
        <authorList>
            <person name="Goeker M."/>
        </authorList>
    </citation>
    <scope>NUCLEOTIDE SEQUENCE [LARGE SCALE GENOMIC DNA]</scope>
    <source>
        <strain evidence="5 6">DSM 25963</strain>
    </source>
</reference>
<keyword evidence="2" id="KW-0805">Transcription regulation</keyword>
<keyword evidence="1" id="KW-0677">Repeat</keyword>
<feature type="domain" description="PRD" evidence="4">
    <location>
        <begin position="31"/>
        <end position="134"/>
    </location>
</feature>
<dbReference type="Proteomes" id="UP001223886">
    <property type="component" value="Unassembled WGS sequence"/>
</dbReference>
<accession>A0ABT9M4R1</accession>
<organism evidence="5 6">
    <name type="scientific">Thermoanaerobacter pentosaceus</name>
    <dbReference type="NCBI Taxonomy" id="694059"/>
    <lineage>
        <taxon>Bacteria</taxon>
        <taxon>Bacillati</taxon>
        <taxon>Bacillota</taxon>
        <taxon>Clostridia</taxon>
        <taxon>Thermoanaerobacterales</taxon>
        <taxon>Thermoanaerobacteraceae</taxon>
        <taxon>Thermoanaerobacter</taxon>
    </lineage>
</organism>
<dbReference type="RefSeq" id="WP_307681229.1">
    <property type="nucleotide sequence ID" value="NZ_JAURUP010000015.1"/>
</dbReference>
<dbReference type="PANTHER" id="PTHR30185">
    <property type="entry name" value="CRYPTIC BETA-GLUCOSIDE BGL OPERON ANTITERMINATOR"/>
    <property type="match status" value="1"/>
</dbReference>
<dbReference type="InterPro" id="IPR036634">
    <property type="entry name" value="PRD_sf"/>
</dbReference>
<dbReference type="EMBL" id="JAURUP010000015">
    <property type="protein sequence ID" value="MDP9751118.1"/>
    <property type="molecule type" value="Genomic_DNA"/>
</dbReference>
<dbReference type="Pfam" id="PF00874">
    <property type="entry name" value="PRD"/>
    <property type="match status" value="1"/>
</dbReference>
<sequence>MEAIKPIQRLIDIENTYIKMGDTLENQLKNINSKYVLQDIKMFINAIENELNIRVSTNALIGIALHVACMIDRLKGGGSVDEFMNKESYISENYELYNIVKKACEILNKKYDINISDDEICYIMTFFNYKTILN</sequence>
<proteinExistence type="predicted"/>
<dbReference type="Gene3D" id="1.10.1790.10">
    <property type="entry name" value="PRD domain"/>
    <property type="match status" value="1"/>
</dbReference>
<name>A0ABT9M4R1_9THEO</name>
<evidence type="ECO:0000256" key="1">
    <source>
        <dbReference type="ARBA" id="ARBA00022737"/>
    </source>
</evidence>
<protein>
    <submittedName>
        <fullName evidence="5">Transcriptional regulatory protein LevR</fullName>
    </submittedName>
</protein>
<dbReference type="SUPFAM" id="SSF63520">
    <property type="entry name" value="PTS-regulatory domain, PRD"/>
    <property type="match status" value="1"/>
</dbReference>
<dbReference type="PANTHER" id="PTHR30185:SF18">
    <property type="entry name" value="TRANSCRIPTIONAL REGULATOR MTLR"/>
    <property type="match status" value="1"/>
</dbReference>
<gene>
    <name evidence="5" type="ORF">J2S24_001610</name>
</gene>
<keyword evidence="6" id="KW-1185">Reference proteome</keyword>